<comment type="caution">
    <text evidence="10">The sequence shown here is derived from an EMBL/GenBank/DDBJ whole genome shotgun (WGS) entry which is preliminary data.</text>
</comment>
<keyword evidence="6" id="KW-0474">Menaquinone biosynthesis</keyword>
<dbReference type="EC" id="1.21.98.1" evidence="6"/>
<feature type="binding site" evidence="8">
    <location>
        <position position="192"/>
    </location>
    <ligand>
        <name>S-adenosyl-L-methionine</name>
        <dbReference type="ChEBI" id="CHEBI:59789"/>
    </ligand>
</feature>
<reference evidence="10" key="2">
    <citation type="submission" date="2021-04" db="EMBL/GenBank/DDBJ databases">
        <authorList>
            <person name="Gilroy R."/>
        </authorList>
    </citation>
    <scope>NUCLEOTIDE SEQUENCE</scope>
    <source>
        <strain evidence="10">5032</strain>
    </source>
</reference>
<dbReference type="Pfam" id="PF04055">
    <property type="entry name" value="Radical_SAM"/>
    <property type="match status" value="1"/>
</dbReference>
<feature type="domain" description="Radical SAM core" evidence="9">
    <location>
        <begin position="66"/>
        <end position="296"/>
    </location>
</feature>
<feature type="binding site" evidence="6 7">
    <location>
        <position position="80"/>
    </location>
    <ligand>
        <name>[4Fe-4S] cluster</name>
        <dbReference type="ChEBI" id="CHEBI:49883"/>
        <note>4Fe-4S-S-AdoMet</note>
    </ligand>
</feature>
<gene>
    <name evidence="6 10" type="primary">mqnC</name>
    <name evidence="10" type="ORF">H9784_04340</name>
</gene>
<dbReference type="Gene3D" id="3.20.20.70">
    <property type="entry name" value="Aldolase class I"/>
    <property type="match status" value="1"/>
</dbReference>
<dbReference type="Pfam" id="PF19288">
    <property type="entry name" value="CofH_C"/>
    <property type="match status" value="1"/>
</dbReference>
<dbReference type="InterPro" id="IPR058240">
    <property type="entry name" value="rSAM_sf"/>
</dbReference>
<comment type="catalytic activity">
    <reaction evidence="6">
        <text>dehypoxanthine futalosine + S-adenosyl-L-methionine = cyclic dehypoxanthinylfutalosinate + 5'-deoxyadenosine + L-methionine + H(+)</text>
        <dbReference type="Rhea" id="RHEA:33083"/>
        <dbReference type="ChEBI" id="CHEBI:15378"/>
        <dbReference type="ChEBI" id="CHEBI:17319"/>
        <dbReference type="ChEBI" id="CHEBI:57844"/>
        <dbReference type="ChEBI" id="CHEBI:58864"/>
        <dbReference type="ChEBI" id="CHEBI:59789"/>
        <dbReference type="ChEBI" id="CHEBI:64270"/>
        <dbReference type="EC" id="1.21.98.1"/>
    </reaction>
</comment>
<keyword evidence="2 6" id="KW-0949">S-adenosyl-L-methionine</keyword>
<feature type="binding site" evidence="8">
    <location>
        <position position="325"/>
    </location>
    <ligand>
        <name>(3R)-3-methyl-D-ornithine</name>
        <dbReference type="ChEBI" id="CHEBI:64642"/>
    </ligand>
</feature>
<dbReference type="GO" id="GO:0009234">
    <property type="term" value="P:menaquinone biosynthetic process"/>
    <property type="evidence" value="ECO:0007669"/>
    <property type="project" value="UniProtKB-UniRule"/>
</dbReference>
<protein>
    <recommendedName>
        <fullName evidence="6">Cyclic dehypoxanthine futalosine synthase</fullName>
        <shortName evidence="6">Cyclic DHFL synthase</shortName>
        <ecNumber evidence="6">1.21.98.1</ecNumber>
    </recommendedName>
    <alternativeName>
        <fullName evidence="6">Dehypoxanthine futalosine cyclase</fullName>
        <shortName evidence="6">DHFL cyclase</shortName>
    </alternativeName>
    <alternativeName>
        <fullName evidence="6">Menaquinone biosynthetic enzyme MqnC</fullName>
    </alternativeName>
</protein>
<comment type="function">
    <text evidence="6">Radical SAM enzyme that catalyzes the cyclization of dehypoxanthine futalosine (DHFL) into cyclic dehypoxanthine futalosine (CDHFL), a step in the biosynthesis of menaquinone (MK, vitamin K2).</text>
</comment>
<organism evidence="10 11">
    <name type="scientific">Candidatus Desulfovibrio intestinavium</name>
    <dbReference type="NCBI Taxonomy" id="2838534"/>
    <lineage>
        <taxon>Bacteria</taxon>
        <taxon>Pseudomonadati</taxon>
        <taxon>Thermodesulfobacteriota</taxon>
        <taxon>Desulfovibrionia</taxon>
        <taxon>Desulfovibrionales</taxon>
        <taxon>Desulfovibrionaceae</taxon>
        <taxon>Desulfovibrio</taxon>
    </lineage>
</organism>
<keyword evidence="4 6" id="KW-0408">Iron</keyword>
<feature type="binding site" evidence="6 7">
    <location>
        <position position="84"/>
    </location>
    <ligand>
        <name>[4Fe-4S] cluster</name>
        <dbReference type="ChEBI" id="CHEBI:49883"/>
        <note>4Fe-4S-S-AdoMet</note>
    </ligand>
</feature>
<keyword evidence="5 6" id="KW-0411">Iron-sulfur</keyword>
<dbReference type="GO" id="GO:0051539">
    <property type="term" value="F:4 iron, 4 sulfur cluster binding"/>
    <property type="evidence" value="ECO:0007669"/>
    <property type="project" value="UniProtKB-KW"/>
</dbReference>
<accession>A0A9D2HMY9</accession>
<dbReference type="SFLD" id="SFLDG01389">
    <property type="entry name" value="menaquinone_synthsis_involved"/>
    <property type="match status" value="1"/>
</dbReference>
<dbReference type="PIRSF" id="PIRSF004762">
    <property type="entry name" value="CHP00423"/>
    <property type="match status" value="1"/>
</dbReference>
<keyword evidence="3 6" id="KW-0479">Metal-binding</keyword>
<dbReference type="EMBL" id="DWZD01000029">
    <property type="protein sequence ID" value="HJA78789.1"/>
    <property type="molecule type" value="Genomic_DNA"/>
</dbReference>
<dbReference type="SFLD" id="SFLDF00342">
    <property type="entry name" value="cyclic_dehypoxanthine_futalosi"/>
    <property type="match status" value="1"/>
</dbReference>
<feature type="binding site" evidence="8">
    <location>
        <position position="303"/>
    </location>
    <ligand>
        <name>(3R)-3-methyl-D-ornithine</name>
        <dbReference type="ChEBI" id="CHEBI:64642"/>
    </ligand>
</feature>
<dbReference type="GO" id="GO:0016765">
    <property type="term" value="F:transferase activity, transferring alkyl or aryl (other than methyl) groups"/>
    <property type="evidence" value="ECO:0007669"/>
    <property type="project" value="InterPro"/>
</dbReference>
<evidence type="ECO:0000256" key="1">
    <source>
        <dbReference type="ARBA" id="ARBA00022485"/>
    </source>
</evidence>
<dbReference type="GO" id="GO:0005506">
    <property type="term" value="F:iron ion binding"/>
    <property type="evidence" value="ECO:0007669"/>
    <property type="project" value="UniProtKB-UniRule"/>
</dbReference>
<comment type="cofactor">
    <cofactor evidence="6 7">
        <name>[4Fe-4S] cluster</name>
        <dbReference type="ChEBI" id="CHEBI:49883"/>
    </cofactor>
    <text evidence="6 7">Binds 1 [4Fe-4S] cluster. The cluster is coordinated with 3 cysteines and an exchangeable S-adenosyl-L-methionine.</text>
</comment>
<comment type="pathway">
    <text evidence="6">Quinol/quinone metabolism; menaquinone biosynthesis.</text>
</comment>
<dbReference type="SFLD" id="SFLDG01064">
    <property type="entry name" value="F420__menaquinone_cofactor_bio"/>
    <property type="match status" value="1"/>
</dbReference>
<dbReference type="AlphaFoldDB" id="A0A9D2HMY9"/>
<dbReference type="InterPro" id="IPR034405">
    <property type="entry name" value="F420"/>
</dbReference>
<dbReference type="PANTHER" id="PTHR43076:SF1">
    <property type="entry name" value="LIPOYL SYNTHASE 2"/>
    <property type="match status" value="1"/>
</dbReference>
<sequence length="376" mass="42156">MSAAPFAPAHSPFAESPAVREAAALARTGERLDRAAAETLYYGASLHTLAALAHAMRLRLHPEPVVTYVGDRNINYSNVCVCACRFCAFFRAPGDPEGYVISREDMAQKIDETLRLGGTQILLQGGHHPDLPLEWYEDLLRWLRERWPGLHIHAFSPPEIFFWSRRFGLPVPEVLRRLKDAGLHSVPGGGAEILSTEVRARVSPNKCTAEEWLMVMEEAHKLGMKTTATMMFGHEEEPRHRLDHLFAVRELQDRSHGFTAFIPWTFQPAHTRIDCPTLPAPAYLRLLAVSRLVLDNVPNIQSSWVTMGPQVAQLALFYGANDFGSLMIEENVVAAAGVSYHLTRREIHKIIRAAGFTPVQRLMDYTPVQPQPEENA</sequence>
<dbReference type="SFLD" id="SFLDF00343">
    <property type="entry name" value="aminofutalosine_synthase_(mqnE"/>
    <property type="match status" value="1"/>
</dbReference>
<dbReference type="SUPFAM" id="SSF102114">
    <property type="entry name" value="Radical SAM enzymes"/>
    <property type="match status" value="1"/>
</dbReference>
<comment type="similarity">
    <text evidence="6">Belongs to the radical SAM superfamily. MqnC family.</text>
</comment>
<name>A0A9D2HMY9_9BACT</name>
<dbReference type="GO" id="GO:0044689">
    <property type="term" value="F:7,8-didemethyl-8-hydroxy-5-deazariboflavin synthase activity"/>
    <property type="evidence" value="ECO:0007669"/>
    <property type="project" value="TreeGrafter"/>
</dbReference>
<dbReference type="HAMAP" id="MF_00992">
    <property type="entry name" value="MqnC"/>
    <property type="match status" value="1"/>
</dbReference>
<dbReference type="InterPro" id="IPR007197">
    <property type="entry name" value="rSAM"/>
</dbReference>
<dbReference type="InterPro" id="IPR045567">
    <property type="entry name" value="CofH/MnqC-like_C"/>
</dbReference>
<evidence type="ECO:0000256" key="5">
    <source>
        <dbReference type="ARBA" id="ARBA00023014"/>
    </source>
</evidence>
<keyword evidence="1 6" id="KW-0004">4Fe-4S</keyword>
<dbReference type="InterPro" id="IPR013785">
    <property type="entry name" value="Aldolase_TIM"/>
</dbReference>
<dbReference type="PANTHER" id="PTHR43076">
    <property type="entry name" value="FO SYNTHASE (COFH)"/>
    <property type="match status" value="1"/>
</dbReference>
<dbReference type="GO" id="GO:0046992">
    <property type="term" value="F:oxidoreductase activity, acting on X-H and Y-H to form an X-Y bond"/>
    <property type="evidence" value="ECO:0007669"/>
    <property type="project" value="UniProtKB-UniRule"/>
</dbReference>
<evidence type="ECO:0000313" key="10">
    <source>
        <dbReference type="EMBL" id="HJA78789.1"/>
    </source>
</evidence>
<evidence type="ECO:0000256" key="2">
    <source>
        <dbReference type="ARBA" id="ARBA00022691"/>
    </source>
</evidence>
<dbReference type="NCBIfam" id="TIGR03699">
    <property type="entry name" value="menaquin_MqnC"/>
    <property type="match status" value="1"/>
</dbReference>
<dbReference type="SFLD" id="SFLDS00029">
    <property type="entry name" value="Radical_SAM"/>
    <property type="match status" value="1"/>
</dbReference>
<feature type="binding site" evidence="6 7">
    <location>
        <position position="87"/>
    </location>
    <ligand>
        <name>[4Fe-4S] cluster</name>
        <dbReference type="ChEBI" id="CHEBI:49883"/>
        <note>4Fe-4S-S-AdoMet</note>
    </ligand>
</feature>
<evidence type="ECO:0000256" key="3">
    <source>
        <dbReference type="ARBA" id="ARBA00022723"/>
    </source>
</evidence>
<evidence type="ECO:0000256" key="7">
    <source>
        <dbReference type="PIRSR" id="PIRSR004762-1"/>
    </source>
</evidence>
<feature type="binding site" evidence="8">
    <location>
        <position position="156"/>
    </location>
    <ligand>
        <name>(3R)-3-methyl-D-ornithine</name>
        <dbReference type="ChEBI" id="CHEBI:64642"/>
    </ligand>
</feature>
<dbReference type="InterPro" id="IPR022431">
    <property type="entry name" value="Cyclic_DHFL_synthase_mqnC"/>
</dbReference>
<keyword evidence="6" id="KW-0560">Oxidoreductase</keyword>
<dbReference type="SFLD" id="SFLDG01082">
    <property type="entry name" value="B12-binding_domain_containing"/>
    <property type="match status" value="1"/>
</dbReference>
<proteinExistence type="inferred from homology"/>
<dbReference type="PROSITE" id="PS51918">
    <property type="entry name" value="RADICAL_SAM"/>
    <property type="match status" value="1"/>
</dbReference>
<feature type="binding site" evidence="8">
    <location>
        <position position="86"/>
    </location>
    <ligand>
        <name>S-adenosyl-L-methionine</name>
        <dbReference type="ChEBI" id="CHEBI:59789"/>
    </ligand>
</feature>
<evidence type="ECO:0000256" key="4">
    <source>
        <dbReference type="ARBA" id="ARBA00023004"/>
    </source>
</evidence>
<dbReference type="Proteomes" id="UP000823821">
    <property type="component" value="Unassembled WGS sequence"/>
</dbReference>
<dbReference type="NCBIfam" id="TIGR00423">
    <property type="entry name" value="CofH family radical SAM protein"/>
    <property type="match status" value="1"/>
</dbReference>
<dbReference type="CDD" id="cd01335">
    <property type="entry name" value="Radical_SAM"/>
    <property type="match status" value="1"/>
</dbReference>
<evidence type="ECO:0000256" key="8">
    <source>
        <dbReference type="PIRSR" id="PIRSR004762-2"/>
    </source>
</evidence>
<evidence type="ECO:0000256" key="6">
    <source>
        <dbReference type="HAMAP-Rule" id="MF_00992"/>
    </source>
</evidence>
<dbReference type="InterPro" id="IPR020050">
    <property type="entry name" value="FO_synthase_su2"/>
</dbReference>
<evidence type="ECO:0000259" key="9">
    <source>
        <dbReference type="PROSITE" id="PS51918"/>
    </source>
</evidence>
<evidence type="ECO:0000313" key="11">
    <source>
        <dbReference type="Proteomes" id="UP000823821"/>
    </source>
</evidence>
<reference evidence="10" key="1">
    <citation type="journal article" date="2021" name="PeerJ">
        <title>Extensive microbial diversity within the chicken gut microbiome revealed by metagenomics and culture.</title>
        <authorList>
            <person name="Gilroy R."/>
            <person name="Ravi A."/>
            <person name="Getino M."/>
            <person name="Pursley I."/>
            <person name="Horton D.L."/>
            <person name="Alikhan N.F."/>
            <person name="Baker D."/>
            <person name="Gharbi K."/>
            <person name="Hall N."/>
            <person name="Watson M."/>
            <person name="Adriaenssens E.M."/>
            <person name="Foster-Nyarko E."/>
            <person name="Jarju S."/>
            <person name="Secka A."/>
            <person name="Antonio M."/>
            <person name="Oren A."/>
            <person name="Chaudhuri R.R."/>
            <person name="La Ragione R."/>
            <person name="Hildebrand F."/>
            <person name="Pallen M.J."/>
        </authorList>
    </citation>
    <scope>NUCLEOTIDE SEQUENCE</scope>
    <source>
        <strain evidence="10">5032</strain>
    </source>
</reference>